<sequence length="345" mass="37924">MSVVWDDDNFELAPLAPREDEDAFVAPTVIGDATADAADDRLEPPALLIDLAALSLTPDAARIAAAGEAPPPFDEGHAAIRERMLERLHTDWYANLAELMAAGVCWHVPRRESHVLREVYEAAHPDAVLTVVHYPSVVNGVRTVDLVEALARPTPWEVCDELKALISQARRTLKWQADLAAEVEDLAEREATWLDAMEELRREREAAIDAKERALAQLHAERRRDDAPALTPQEVTRALAWLDELDDEIEAAEHAVREMAADANGIFEPPESAEAGAQYGAYAQDGASARCGRAPFAARELMAKEQLEKLGFRRSAAPSPEAPDTSPSTEQRRRGFLAGLREPGR</sequence>
<evidence type="ECO:0000256" key="1">
    <source>
        <dbReference type="SAM" id="Coils"/>
    </source>
</evidence>
<feature type="coiled-coil region" evidence="1">
    <location>
        <begin position="183"/>
        <end position="262"/>
    </location>
</feature>
<dbReference type="AlphaFoldDB" id="A0A0M0JGP8"/>
<comment type="caution">
    <text evidence="3">The sequence shown here is derived from an EMBL/GenBank/DDBJ whole genome shotgun (WGS) entry which is preliminary data.</text>
</comment>
<accession>A0A0M0JGP8</accession>
<keyword evidence="4" id="KW-1185">Reference proteome</keyword>
<dbReference type="Proteomes" id="UP000037460">
    <property type="component" value="Unassembled WGS sequence"/>
</dbReference>
<gene>
    <name evidence="3" type="ORF">Ctob_007697</name>
</gene>
<proteinExistence type="predicted"/>
<dbReference type="EMBL" id="JWZX01002929">
    <property type="protein sequence ID" value="KOO25791.1"/>
    <property type="molecule type" value="Genomic_DNA"/>
</dbReference>
<evidence type="ECO:0000313" key="3">
    <source>
        <dbReference type="EMBL" id="KOO25791.1"/>
    </source>
</evidence>
<keyword evidence="1" id="KW-0175">Coiled coil</keyword>
<organism evidence="3 4">
    <name type="scientific">Chrysochromulina tobinii</name>
    <dbReference type="NCBI Taxonomy" id="1460289"/>
    <lineage>
        <taxon>Eukaryota</taxon>
        <taxon>Haptista</taxon>
        <taxon>Haptophyta</taxon>
        <taxon>Prymnesiophyceae</taxon>
        <taxon>Prymnesiales</taxon>
        <taxon>Chrysochromulinaceae</taxon>
        <taxon>Chrysochromulina</taxon>
    </lineage>
</organism>
<reference evidence="4" key="1">
    <citation type="journal article" date="2015" name="PLoS Genet.">
        <title>Genome Sequence and Transcriptome Analyses of Chrysochromulina tobin: Metabolic Tools for Enhanced Algal Fitness in the Prominent Order Prymnesiales (Haptophyceae).</title>
        <authorList>
            <person name="Hovde B.T."/>
            <person name="Deodato C.R."/>
            <person name="Hunsperger H.M."/>
            <person name="Ryken S.A."/>
            <person name="Yost W."/>
            <person name="Jha R.K."/>
            <person name="Patterson J."/>
            <person name="Monnat R.J. Jr."/>
            <person name="Barlow S.B."/>
            <person name="Starkenburg S.R."/>
            <person name="Cattolico R.A."/>
        </authorList>
    </citation>
    <scope>NUCLEOTIDE SEQUENCE</scope>
    <source>
        <strain evidence="4">CCMP291</strain>
    </source>
</reference>
<evidence type="ECO:0000313" key="4">
    <source>
        <dbReference type="Proteomes" id="UP000037460"/>
    </source>
</evidence>
<feature type="region of interest" description="Disordered" evidence="2">
    <location>
        <begin position="310"/>
        <end position="345"/>
    </location>
</feature>
<name>A0A0M0JGP8_9EUKA</name>
<protein>
    <submittedName>
        <fullName evidence="3">Uncharacterized protein</fullName>
    </submittedName>
</protein>
<evidence type="ECO:0000256" key="2">
    <source>
        <dbReference type="SAM" id="MobiDB-lite"/>
    </source>
</evidence>